<dbReference type="GO" id="GO:0000981">
    <property type="term" value="F:DNA-binding transcription factor activity, RNA polymerase II-specific"/>
    <property type="evidence" value="ECO:0007669"/>
    <property type="project" value="InterPro"/>
</dbReference>
<evidence type="ECO:0000256" key="3">
    <source>
        <dbReference type="ARBA" id="ARBA00023015"/>
    </source>
</evidence>
<evidence type="ECO:0000256" key="6">
    <source>
        <dbReference type="SAM" id="MobiDB-lite"/>
    </source>
</evidence>
<keyword evidence="5" id="KW-0539">Nucleus</keyword>
<evidence type="ECO:0000256" key="1">
    <source>
        <dbReference type="ARBA" id="ARBA00004123"/>
    </source>
</evidence>
<dbReference type="SMART" id="SM00906">
    <property type="entry name" value="Fungal_trans"/>
    <property type="match status" value="1"/>
</dbReference>
<proteinExistence type="predicted"/>
<organism evidence="8 9">
    <name type="scientific">Vermiconidia calcicola</name>
    <dbReference type="NCBI Taxonomy" id="1690605"/>
    <lineage>
        <taxon>Eukaryota</taxon>
        <taxon>Fungi</taxon>
        <taxon>Dikarya</taxon>
        <taxon>Ascomycota</taxon>
        <taxon>Pezizomycotina</taxon>
        <taxon>Dothideomycetes</taxon>
        <taxon>Dothideomycetidae</taxon>
        <taxon>Mycosphaerellales</taxon>
        <taxon>Extremaceae</taxon>
        <taxon>Vermiconidia</taxon>
    </lineage>
</organism>
<feature type="domain" description="Xylanolytic transcriptional activator regulatory" evidence="7">
    <location>
        <begin position="316"/>
        <end position="402"/>
    </location>
</feature>
<comment type="subcellular location">
    <subcellularLocation>
        <location evidence="1">Nucleus</location>
    </subcellularLocation>
</comment>
<name>A0AAV9QIQ1_9PEZI</name>
<comment type="caution">
    <text evidence="8">The sequence shown here is derived from an EMBL/GenBank/DDBJ whole genome shotgun (WGS) entry which is preliminary data.</text>
</comment>
<keyword evidence="2" id="KW-0479">Metal-binding</keyword>
<sequence length="660" mass="73801">MLDRPDWPAARRALLSIFRHEDRIMQLISPAEPSSDSDKRCSPASARSEGSKGSPARSRTQDVGHRVENTDAVESNIPQPSKVPNFPHDPSDQQIMQLQTNEECGSPWQFQQLCGPFGENESDLSQGLLPDEDLQWIFQTPVRHQDPPDVHYSEFVGQAQSEAHSASSGFSLSPSGGLFDTSGPKTYSLTVPEDQVVHLVELFFARVSNFLPIFHRPRFYTTYISQHVSEGGHFRQLDLQSALILNGIMSLSARFSTSPYWSATTPNERGEVFAQKAKTIFADATSQEDRTPTLSYLQGCILLAFYHHTNSPSSFGWMLSGVCMRLAYDLGINYVDEDLIERATIDRPQWSSAEDWVEREEKRRAFWSVWELDAFPSTMSRRPYAIDVNKIKALLPASDDHWFAAEPIASAFVGSTPATAWKSLRGSPNQTERAWFLVANSLMLLASDLVEQKGVSQQTKEEMESVLSCFALSLPEHFRVTSNPPVFNEQTFPSSNWIMATNIMLTVARSYAALITTCHDSILSPTSPNSTNSRQACVQHGHDIVRVVRAWTPDYIAYTTPFIACSLVGPAAMHFLNHESSSQGLQITSVDRELVLLTIHQFARYWKIGSLLIDITTTISKFNTESPCALTAREKELAVRYASIMPSMETRNRANSMASP</sequence>
<dbReference type="PANTHER" id="PTHR47338:SF10">
    <property type="entry name" value="TRANSCRIPTION FACTOR DOMAIN-CONTAINING PROTEIN-RELATED"/>
    <property type="match status" value="1"/>
</dbReference>
<dbReference type="PANTHER" id="PTHR47338">
    <property type="entry name" value="ZN(II)2CYS6 TRANSCRIPTION FACTOR (EUROFUNG)-RELATED"/>
    <property type="match status" value="1"/>
</dbReference>
<dbReference type="GO" id="GO:0003677">
    <property type="term" value="F:DNA binding"/>
    <property type="evidence" value="ECO:0007669"/>
    <property type="project" value="InterPro"/>
</dbReference>
<dbReference type="EMBL" id="JAXLQG010000001">
    <property type="protein sequence ID" value="KAK5545011.1"/>
    <property type="molecule type" value="Genomic_DNA"/>
</dbReference>
<evidence type="ECO:0000313" key="8">
    <source>
        <dbReference type="EMBL" id="KAK5545011.1"/>
    </source>
</evidence>
<feature type="compositionally biased region" description="Basic and acidic residues" evidence="6">
    <location>
        <begin position="59"/>
        <end position="69"/>
    </location>
</feature>
<evidence type="ECO:0000259" key="7">
    <source>
        <dbReference type="SMART" id="SM00906"/>
    </source>
</evidence>
<keyword evidence="3" id="KW-0805">Transcription regulation</keyword>
<reference evidence="8 9" key="1">
    <citation type="submission" date="2023-06" db="EMBL/GenBank/DDBJ databases">
        <title>Black Yeasts Isolated from many extreme environments.</title>
        <authorList>
            <person name="Coleine C."/>
            <person name="Stajich J.E."/>
            <person name="Selbmann L."/>
        </authorList>
    </citation>
    <scope>NUCLEOTIDE SEQUENCE [LARGE SCALE GENOMIC DNA]</scope>
    <source>
        <strain evidence="8 9">CCFEE 5887</strain>
    </source>
</reference>
<feature type="region of interest" description="Disordered" evidence="6">
    <location>
        <begin position="28"/>
        <end position="91"/>
    </location>
</feature>
<dbReference type="Pfam" id="PF04082">
    <property type="entry name" value="Fungal_trans"/>
    <property type="match status" value="1"/>
</dbReference>
<keyword evidence="4" id="KW-0804">Transcription</keyword>
<gene>
    <name evidence="8" type="ORF">LTR25_000018</name>
</gene>
<dbReference type="GO" id="GO:0005634">
    <property type="term" value="C:nucleus"/>
    <property type="evidence" value="ECO:0007669"/>
    <property type="project" value="UniProtKB-SubCell"/>
</dbReference>
<dbReference type="CDD" id="cd12148">
    <property type="entry name" value="fungal_TF_MHR"/>
    <property type="match status" value="1"/>
</dbReference>
<evidence type="ECO:0000256" key="5">
    <source>
        <dbReference type="ARBA" id="ARBA00023242"/>
    </source>
</evidence>
<evidence type="ECO:0000313" key="9">
    <source>
        <dbReference type="Proteomes" id="UP001345827"/>
    </source>
</evidence>
<dbReference type="GO" id="GO:0008270">
    <property type="term" value="F:zinc ion binding"/>
    <property type="evidence" value="ECO:0007669"/>
    <property type="project" value="InterPro"/>
</dbReference>
<dbReference type="GO" id="GO:0006351">
    <property type="term" value="P:DNA-templated transcription"/>
    <property type="evidence" value="ECO:0007669"/>
    <property type="project" value="InterPro"/>
</dbReference>
<dbReference type="AlphaFoldDB" id="A0AAV9QIQ1"/>
<protein>
    <recommendedName>
        <fullName evidence="7">Xylanolytic transcriptional activator regulatory domain-containing protein</fullName>
    </recommendedName>
</protein>
<accession>A0AAV9QIQ1</accession>
<evidence type="ECO:0000256" key="2">
    <source>
        <dbReference type="ARBA" id="ARBA00022723"/>
    </source>
</evidence>
<evidence type="ECO:0000256" key="4">
    <source>
        <dbReference type="ARBA" id="ARBA00023163"/>
    </source>
</evidence>
<dbReference type="Proteomes" id="UP001345827">
    <property type="component" value="Unassembled WGS sequence"/>
</dbReference>
<dbReference type="InterPro" id="IPR007219">
    <property type="entry name" value="XnlR_reg_dom"/>
</dbReference>
<dbReference type="InterPro" id="IPR050815">
    <property type="entry name" value="TF_fung"/>
</dbReference>
<keyword evidence="9" id="KW-1185">Reference proteome</keyword>